<feature type="domain" description="UspA" evidence="2">
    <location>
        <begin position="1"/>
        <end position="145"/>
    </location>
</feature>
<dbReference type="InterPro" id="IPR006016">
    <property type="entry name" value="UspA"/>
</dbReference>
<dbReference type="InterPro" id="IPR006015">
    <property type="entry name" value="Universal_stress_UspA"/>
</dbReference>
<reference evidence="4" key="1">
    <citation type="journal article" date="2019" name="Int. J. Syst. Evol. Microbiol.">
        <title>The Global Catalogue of Microorganisms (GCM) 10K type strain sequencing project: providing services to taxonomists for standard genome sequencing and annotation.</title>
        <authorList>
            <consortium name="The Broad Institute Genomics Platform"/>
            <consortium name="The Broad Institute Genome Sequencing Center for Infectious Disease"/>
            <person name="Wu L."/>
            <person name="Ma J."/>
        </authorList>
    </citation>
    <scope>NUCLEOTIDE SEQUENCE [LARGE SCALE GENOMIC DNA]</scope>
    <source>
        <strain evidence="4">CCUG 66188</strain>
    </source>
</reference>
<gene>
    <name evidence="3" type="ORF">ACFQFQ_27295</name>
</gene>
<evidence type="ECO:0000313" key="3">
    <source>
        <dbReference type="EMBL" id="MFC6762398.1"/>
    </source>
</evidence>
<dbReference type="EMBL" id="JBHSWG010000004">
    <property type="protein sequence ID" value="MFC6762398.1"/>
    <property type="molecule type" value="Genomic_DNA"/>
</dbReference>
<sequence length="145" mass="15455">MFKSILIAFDGSDGSESALRKGAELAKLCGAELTVLTLHRHHSVLEGSMYVTDAEKPDNVDEIMKAHAKEIAERGAAIARESGCTKIRAFVKGGPTARTIVSFSQEHENDLIVMGSRGMGSIEGFLLGSVSHKVTSLSQCPVLVV</sequence>
<dbReference type="InterPro" id="IPR014729">
    <property type="entry name" value="Rossmann-like_a/b/a_fold"/>
</dbReference>
<protein>
    <submittedName>
        <fullName evidence="3">Universal stress protein</fullName>
    </submittedName>
</protein>
<evidence type="ECO:0000256" key="1">
    <source>
        <dbReference type="ARBA" id="ARBA00008791"/>
    </source>
</evidence>
<dbReference type="CDD" id="cd00293">
    <property type="entry name" value="USP-like"/>
    <property type="match status" value="1"/>
</dbReference>
<dbReference type="Gene3D" id="3.40.50.620">
    <property type="entry name" value="HUPs"/>
    <property type="match status" value="1"/>
</dbReference>
<evidence type="ECO:0000313" key="4">
    <source>
        <dbReference type="Proteomes" id="UP001596353"/>
    </source>
</evidence>
<dbReference type="PANTHER" id="PTHR46268">
    <property type="entry name" value="STRESS RESPONSE PROTEIN NHAX"/>
    <property type="match status" value="1"/>
</dbReference>
<dbReference type="Pfam" id="PF00582">
    <property type="entry name" value="Usp"/>
    <property type="match status" value="1"/>
</dbReference>
<accession>A0ABW2BCB2</accession>
<name>A0ABW2BCB2_9RHOB</name>
<evidence type="ECO:0000259" key="2">
    <source>
        <dbReference type="Pfam" id="PF00582"/>
    </source>
</evidence>
<dbReference type="Proteomes" id="UP001596353">
    <property type="component" value="Unassembled WGS sequence"/>
</dbReference>
<dbReference type="PANTHER" id="PTHR46268:SF6">
    <property type="entry name" value="UNIVERSAL STRESS PROTEIN UP12"/>
    <property type="match status" value="1"/>
</dbReference>
<comment type="similarity">
    <text evidence="1">Belongs to the universal stress protein A family.</text>
</comment>
<comment type="caution">
    <text evidence="3">The sequence shown here is derived from an EMBL/GenBank/DDBJ whole genome shotgun (WGS) entry which is preliminary data.</text>
</comment>
<dbReference type="PRINTS" id="PR01438">
    <property type="entry name" value="UNVRSLSTRESS"/>
</dbReference>
<organism evidence="3 4">
    <name type="scientific">Sulfitobacter porphyrae</name>
    <dbReference type="NCBI Taxonomy" id="1246864"/>
    <lineage>
        <taxon>Bacteria</taxon>
        <taxon>Pseudomonadati</taxon>
        <taxon>Pseudomonadota</taxon>
        <taxon>Alphaproteobacteria</taxon>
        <taxon>Rhodobacterales</taxon>
        <taxon>Roseobacteraceae</taxon>
        <taxon>Sulfitobacter</taxon>
    </lineage>
</organism>
<proteinExistence type="inferred from homology"/>
<dbReference type="SUPFAM" id="SSF52402">
    <property type="entry name" value="Adenine nucleotide alpha hydrolases-like"/>
    <property type="match status" value="1"/>
</dbReference>
<keyword evidence="4" id="KW-1185">Reference proteome</keyword>